<evidence type="ECO:0000313" key="3">
    <source>
        <dbReference type="EMBL" id="TQF16133.1"/>
    </source>
</evidence>
<dbReference type="InterPro" id="IPR013154">
    <property type="entry name" value="ADH-like_N"/>
</dbReference>
<dbReference type="PANTHER" id="PTHR11695">
    <property type="entry name" value="ALCOHOL DEHYDROGENASE RELATED"/>
    <property type="match status" value="1"/>
</dbReference>
<sequence length="315" mass="33135">MKTVTYERFGGPDVLTLSDVAPPAPRAGHLVVRVRAVSINPLDGKIRRGDARLLSGTRFPKTPGLDFAGVVEQVGEGVSGFRVGDDVFGGMGSFKAGYLSEHISVPARVVAKVPRSLDAVQAAAVAVVGLAARTAVRAVARVKEGDHVLLNGASGGLGPYALQLARRAGAHVTAVSGTDGVALAHELGADTVIDYRRDSILASGKTFDAVLDLSARLPFSEARALLEPHGVYVDFEPGPAKLASAAVQNPFRAQKHRFVITQSTTAALEELGRHFDAGELTPGPTQVFELSDHRRAFEVAEKRGLVGKVVIRLGD</sequence>
<dbReference type="Pfam" id="PF13602">
    <property type="entry name" value="ADH_zinc_N_2"/>
    <property type="match status" value="1"/>
</dbReference>
<keyword evidence="1" id="KW-0560">Oxidoreductase</keyword>
<dbReference type="Gene3D" id="3.90.180.10">
    <property type="entry name" value="Medium-chain alcohol dehydrogenases, catalytic domain"/>
    <property type="match status" value="1"/>
</dbReference>
<dbReference type="SUPFAM" id="SSF50129">
    <property type="entry name" value="GroES-like"/>
    <property type="match status" value="1"/>
</dbReference>
<name>A0A540X4F7_9BACT</name>
<dbReference type="EMBL" id="VIFM01000029">
    <property type="protein sequence ID" value="TQF16133.1"/>
    <property type="molecule type" value="Genomic_DNA"/>
</dbReference>
<evidence type="ECO:0000259" key="2">
    <source>
        <dbReference type="SMART" id="SM00829"/>
    </source>
</evidence>
<gene>
    <name evidence="3" type="ORF">FJV41_10110</name>
</gene>
<dbReference type="PROSITE" id="PS01162">
    <property type="entry name" value="QOR_ZETA_CRYSTAL"/>
    <property type="match status" value="1"/>
</dbReference>
<dbReference type="SUPFAM" id="SSF51735">
    <property type="entry name" value="NAD(P)-binding Rossmann-fold domains"/>
    <property type="match status" value="1"/>
</dbReference>
<dbReference type="SMART" id="SM00829">
    <property type="entry name" value="PKS_ER"/>
    <property type="match status" value="1"/>
</dbReference>
<dbReference type="InterPro" id="IPR011032">
    <property type="entry name" value="GroES-like_sf"/>
</dbReference>
<dbReference type="GO" id="GO:0016491">
    <property type="term" value="F:oxidoreductase activity"/>
    <property type="evidence" value="ECO:0007669"/>
    <property type="project" value="UniProtKB-KW"/>
</dbReference>
<accession>A0A540X4F7</accession>
<dbReference type="InterPro" id="IPR020843">
    <property type="entry name" value="ER"/>
</dbReference>
<dbReference type="PANTHER" id="PTHR11695:SF294">
    <property type="entry name" value="RETICULON-4-INTERACTING PROTEIN 1, MITOCHONDRIAL"/>
    <property type="match status" value="1"/>
</dbReference>
<dbReference type="InterPro" id="IPR050700">
    <property type="entry name" value="YIM1/Zinc_Alcohol_DH_Fams"/>
</dbReference>
<reference evidence="3 4" key="1">
    <citation type="submission" date="2019-06" db="EMBL/GenBank/DDBJ databases">
        <authorList>
            <person name="Livingstone P."/>
            <person name="Whitworth D."/>
        </authorList>
    </citation>
    <scope>NUCLEOTIDE SEQUENCE [LARGE SCALE GENOMIC DNA]</scope>
    <source>
        <strain evidence="3 4">AM401</strain>
    </source>
</reference>
<comment type="caution">
    <text evidence="3">The sequence shown here is derived from an EMBL/GenBank/DDBJ whole genome shotgun (WGS) entry which is preliminary data.</text>
</comment>
<keyword evidence="4" id="KW-1185">Reference proteome</keyword>
<organism evidence="3 4">
    <name type="scientific">Myxococcus llanfairpwllgwyngyllgogerychwyrndrobwllllantysiliogogogochensis</name>
    <dbReference type="NCBI Taxonomy" id="2590453"/>
    <lineage>
        <taxon>Bacteria</taxon>
        <taxon>Pseudomonadati</taxon>
        <taxon>Myxococcota</taxon>
        <taxon>Myxococcia</taxon>
        <taxon>Myxococcales</taxon>
        <taxon>Cystobacterineae</taxon>
        <taxon>Myxococcaceae</taxon>
        <taxon>Myxococcus</taxon>
    </lineage>
</organism>
<dbReference type="Proteomes" id="UP000315369">
    <property type="component" value="Unassembled WGS sequence"/>
</dbReference>
<evidence type="ECO:0000313" key="4">
    <source>
        <dbReference type="Proteomes" id="UP000315369"/>
    </source>
</evidence>
<evidence type="ECO:0000256" key="1">
    <source>
        <dbReference type="ARBA" id="ARBA00023002"/>
    </source>
</evidence>
<dbReference type="Pfam" id="PF08240">
    <property type="entry name" value="ADH_N"/>
    <property type="match status" value="1"/>
</dbReference>
<dbReference type="AlphaFoldDB" id="A0A540X4F7"/>
<dbReference type="CDD" id="cd08267">
    <property type="entry name" value="MDR1"/>
    <property type="match status" value="1"/>
</dbReference>
<feature type="domain" description="Enoyl reductase (ER)" evidence="2">
    <location>
        <begin position="10"/>
        <end position="311"/>
    </location>
</feature>
<dbReference type="InterPro" id="IPR036291">
    <property type="entry name" value="NAD(P)-bd_dom_sf"/>
</dbReference>
<dbReference type="RefSeq" id="WP_141642228.1">
    <property type="nucleotide sequence ID" value="NZ_VIFM01000029.1"/>
</dbReference>
<dbReference type="GO" id="GO:0008270">
    <property type="term" value="F:zinc ion binding"/>
    <property type="evidence" value="ECO:0007669"/>
    <property type="project" value="InterPro"/>
</dbReference>
<protein>
    <submittedName>
        <fullName evidence="3">NAD(P)-dependent alcohol dehydrogenase</fullName>
    </submittedName>
</protein>
<dbReference type="OrthoDB" id="9785812at2"/>
<dbReference type="Gene3D" id="3.40.50.720">
    <property type="entry name" value="NAD(P)-binding Rossmann-like Domain"/>
    <property type="match status" value="1"/>
</dbReference>
<dbReference type="InterPro" id="IPR002364">
    <property type="entry name" value="Quin_OxRdtase/zeta-crystal_CS"/>
</dbReference>
<proteinExistence type="predicted"/>